<keyword evidence="1" id="KW-0813">Transport</keyword>
<dbReference type="Gene3D" id="1.10.220.20">
    <property type="match status" value="1"/>
</dbReference>
<evidence type="ECO:0000259" key="4">
    <source>
        <dbReference type="PROSITE" id="PS50190"/>
    </source>
</evidence>
<keyword evidence="2" id="KW-0653">Protein transport</keyword>
<dbReference type="PROSITE" id="PS50190">
    <property type="entry name" value="SEC7"/>
    <property type="match status" value="1"/>
</dbReference>
<organism evidence="5 6">
    <name type="scientific">Sphaeroforma arctica JP610</name>
    <dbReference type="NCBI Taxonomy" id="667725"/>
    <lineage>
        <taxon>Eukaryota</taxon>
        <taxon>Ichthyosporea</taxon>
        <taxon>Ichthyophonida</taxon>
        <taxon>Sphaeroforma</taxon>
    </lineage>
</organism>
<name>A0A0L0G6V1_9EUKA</name>
<feature type="compositionally biased region" description="Low complexity" evidence="3">
    <location>
        <begin position="565"/>
        <end position="584"/>
    </location>
</feature>
<dbReference type="Gene3D" id="1.10.1000.11">
    <property type="entry name" value="Arf Nucleotide-binding Site Opener,domain 2"/>
    <property type="match status" value="1"/>
</dbReference>
<feature type="region of interest" description="Disordered" evidence="3">
    <location>
        <begin position="289"/>
        <end position="379"/>
    </location>
</feature>
<dbReference type="Pfam" id="PF01369">
    <property type="entry name" value="Sec7"/>
    <property type="match status" value="1"/>
</dbReference>
<dbReference type="Pfam" id="PF12783">
    <property type="entry name" value="Sec7-like_HUS"/>
    <property type="match status" value="1"/>
</dbReference>
<reference evidence="5 6" key="1">
    <citation type="submission" date="2011-02" db="EMBL/GenBank/DDBJ databases">
        <title>The Genome Sequence of Sphaeroforma arctica JP610.</title>
        <authorList>
            <consortium name="The Broad Institute Genome Sequencing Platform"/>
            <person name="Russ C."/>
            <person name="Cuomo C."/>
            <person name="Young S.K."/>
            <person name="Zeng Q."/>
            <person name="Gargeya S."/>
            <person name="Alvarado L."/>
            <person name="Berlin A."/>
            <person name="Chapman S.B."/>
            <person name="Chen Z."/>
            <person name="Freedman E."/>
            <person name="Gellesch M."/>
            <person name="Goldberg J."/>
            <person name="Griggs A."/>
            <person name="Gujja S."/>
            <person name="Heilman E."/>
            <person name="Heiman D."/>
            <person name="Howarth C."/>
            <person name="Mehta T."/>
            <person name="Neiman D."/>
            <person name="Pearson M."/>
            <person name="Roberts A."/>
            <person name="Saif S."/>
            <person name="Shea T."/>
            <person name="Shenoy N."/>
            <person name="Sisk P."/>
            <person name="Stolte C."/>
            <person name="Sykes S."/>
            <person name="White J."/>
            <person name="Yandava C."/>
            <person name="Burger G."/>
            <person name="Gray M.W."/>
            <person name="Holland P.W.H."/>
            <person name="King N."/>
            <person name="Lang F.B.F."/>
            <person name="Roger A.J."/>
            <person name="Ruiz-Trillo I."/>
            <person name="Haas B."/>
            <person name="Nusbaum C."/>
            <person name="Birren B."/>
        </authorList>
    </citation>
    <scope>NUCLEOTIDE SEQUENCE [LARGE SCALE GENOMIC DNA]</scope>
    <source>
        <strain evidence="5 6">JP610</strain>
    </source>
</reference>
<dbReference type="InterPro" id="IPR032691">
    <property type="entry name" value="Mon2/Sec7/BIG1-like_HUS"/>
</dbReference>
<dbReference type="InterPro" id="IPR035999">
    <property type="entry name" value="Sec7_dom_sf"/>
</dbReference>
<dbReference type="SUPFAM" id="SSF48425">
    <property type="entry name" value="Sec7 domain"/>
    <property type="match status" value="1"/>
</dbReference>
<evidence type="ECO:0000256" key="1">
    <source>
        <dbReference type="ARBA" id="ARBA00022448"/>
    </source>
</evidence>
<dbReference type="OrthoDB" id="18431at2759"/>
<dbReference type="GO" id="GO:0015031">
    <property type="term" value="P:protein transport"/>
    <property type="evidence" value="ECO:0007669"/>
    <property type="project" value="UniProtKB-KW"/>
</dbReference>
<dbReference type="AlphaFoldDB" id="A0A0L0G6V1"/>
<dbReference type="eggNOG" id="KOG0929">
    <property type="taxonomic scope" value="Eukaryota"/>
</dbReference>
<dbReference type="GeneID" id="25903709"/>
<sequence length="1165" mass="127916">MVITPKEKHHNIRPINAIHSTAATANVTTEETKEPDDVTGTKDDVIDDVIDDVVDGLSRQNSNDSGTGEDVEHLVISNTPSLPHDALAPSHAEMQHHATKAMMGAMSEGSTDGTADDAPLALTREDTLDGDKPVFAQVKDEQALKFSHIQQYDAWLVFRGLCHMSLQDASSENTATALDMKSPEARSKAILTAVTSPNCEVHGQTLLNAIKTCYNIYLSSTSTINITTAKATLTQMLSAVFQRMETHPVEVPPPDEDEEAVNGQNFLTVIQKMSVELEVGIKAVSEDVEESVNASDGSTKAPADTEAAGEPCEPQSESKEVQGDQSESTEVESIQSESTEVQGDQSESKEVRSDQLGGGDADSKAVSDAEDGAAVTETETETVKEVLSLELILVVLQNSGKVFQTHLEFIDLVRKSLCISLSKNGVSPIPQVFELSLAVFLCLLVSFKVHLKAQIEVFFKDIFMLILESPTSSFGHKWMVLNALQRICSNPQTLVDLFLNYDCDLSLDNVISRFINDISRIAQGRHSTELGGTPQQEEAIKYKGLECLVTMLDSMVAWTKRTEDTQQTATDATTSSTTHSGMTTPLVSGSTNNSNTALGVGDMRVHSNNSSGYSLSANALVADDGTTDFEVQRETKKTMEACIELFNEKPKKGLKLAQEKGLVGTTNEDMIKWMKTEERLSKTMIGELLGDGEKSMIELMYVWVDSLDFTGMQFVDALRHFLGGFRLPGEAQKIDRLMEKFAESYTNCNPEEKLFANADTAYVLAFSIIMLTTDLHSGQIKNKMTKEEFIRNNRGINDNKDLPLEFVSGVYDEIEARGIKVKDDRSAKGNAHISSALLADEKKRRALYAAQMTQTSEATQALLADEASKGKLDFTIASKTEHIRPMFSLAWASCLAAFSVPMMTSEDHRIIALCLEGFAHAIRIAAQFYMALERDAFIRSLTQFTNLITTNPHQQHPPLKWKNRESFRTLLSIATTEGDHLQNSWYSLLKSISELELVNVTGPSSLSRQNSVFGGALDYTGMLPNGEDTGHMAEDGTAVNRKGSITTSMGALDNMTFINNMALPESTFATAQEIKMLRAMQQSPHGQQAAPMRMKGDFRPGTVLSLNQPEGLQSRRDVDGISVKRTGSLVDREQSVLVEVDKIYTGMQVLLRYVRSTPLFDIYLP</sequence>
<dbReference type="InterPro" id="IPR023394">
    <property type="entry name" value="Sec7_C_sf"/>
</dbReference>
<feature type="domain" description="SEC7" evidence="4">
    <location>
        <begin position="628"/>
        <end position="817"/>
    </location>
</feature>
<feature type="region of interest" description="Disordered" evidence="3">
    <location>
        <begin position="80"/>
        <end position="118"/>
    </location>
</feature>
<dbReference type="Proteomes" id="UP000054560">
    <property type="component" value="Unassembled WGS sequence"/>
</dbReference>
<dbReference type="InterPro" id="IPR000904">
    <property type="entry name" value="Sec7_dom"/>
</dbReference>
<accession>A0A0L0G6V1</accession>
<dbReference type="RefSeq" id="XP_014158488.1">
    <property type="nucleotide sequence ID" value="XM_014303013.1"/>
</dbReference>
<dbReference type="Pfam" id="PF16213">
    <property type="entry name" value="DCB"/>
    <property type="match status" value="1"/>
</dbReference>
<dbReference type="SMART" id="SM00222">
    <property type="entry name" value="Sec7"/>
    <property type="match status" value="1"/>
</dbReference>
<dbReference type="PANTHER" id="PTHR10663:SF375">
    <property type="entry name" value="LD29171P"/>
    <property type="match status" value="1"/>
</dbReference>
<gene>
    <name evidence="5" type="ORF">SARC_03205</name>
</gene>
<dbReference type="STRING" id="667725.A0A0L0G6V1"/>
<dbReference type="EMBL" id="KQ241754">
    <property type="protein sequence ID" value="KNC84586.1"/>
    <property type="molecule type" value="Genomic_DNA"/>
</dbReference>
<dbReference type="GO" id="GO:0032012">
    <property type="term" value="P:regulation of ARF protein signal transduction"/>
    <property type="evidence" value="ECO:0007669"/>
    <property type="project" value="InterPro"/>
</dbReference>
<proteinExistence type="predicted"/>
<dbReference type="CDD" id="cd00171">
    <property type="entry name" value="Sec7"/>
    <property type="match status" value="1"/>
</dbReference>
<dbReference type="InterPro" id="IPR032629">
    <property type="entry name" value="DCB_dom"/>
</dbReference>
<evidence type="ECO:0000313" key="6">
    <source>
        <dbReference type="Proteomes" id="UP000054560"/>
    </source>
</evidence>
<feature type="compositionally biased region" description="Polar residues" evidence="3">
    <location>
        <begin position="323"/>
        <end position="345"/>
    </location>
</feature>
<dbReference type="FunFam" id="1.10.1000.11:FF:000003">
    <property type="entry name" value="Brefeldin A-inhibited guanine nucleotide-exchange protein 1"/>
    <property type="match status" value="1"/>
</dbReference>
<evidence type="ECO:0000256" key="2">
    <source>
        <dbReference type="ARBA" id="ARBA00022927"/>
    </source>
</evidence>
<feature type="region of interest" description="Disordered" evidence="3">
    <location>
        <begin position="562"/>
        <end position="592"/>
    </location>
</feature>
<evidence type="ECO:0000313" key="5">
    <source>
        <dbReference type="EMBL" id="KNC84586.1"/>
    </source>
</evidence>
<dbReference type="PANTHER" id="PTHR10663">
    <property type="entry name" value="GUANYL-NUCLEOTIDE EXCHANGE FACTOR"/>
    <property type="match status" value="1"/>
</dbReference>
<dbReference type="GO" id="GO:0005085">
    <property type="term" value="F:guanyl-nucleotide exchange factor activity"/>
    <property type="evidence" value="ECO:0007669"/>
    <property type="project" value="InterPro"/>
</dbReference>
<protein>
    <recommendedName>
        <fullName evidence="4">SEC7 domain-containing protein</fullName>
    </recommendedName>
</protein>
<evidence type="ECO:0000256" key="3">
    <source>
        <dbReference type="SAM" id="MobiDB-lite"/>
    </source>
</evidence>
<keyword evidence="6" id="KW-1185">Reference proteome</keyword>